<feature type="compositionally biased region" description="Polar residues" evidence="6">
    <location>
        <begin position="190"/>
        <end position="199"/>
    </location>
</feature>
<evidence type="ECO:0000256" key="2">
    <source>
        <dbReference type="ARBA" id="ARBA00022833"/>
    </source>
</evidence>
<feature type="region of interest" description="Disordered" evidence="6">
    <location>
        <begin position="504"/>
        <end position="587"/>
    </location>
</feature>
<dbReference type="CDD" id="cd08368">
    <property type="entry name" value="LIM"/>
    <property type="match status" value="1"/>
</dbReference>
<feature type="region of interest" description="Disordered" evidence="6">
    <location>
        <begin position="599"/>
        <end position="633"/>
    </location>
</feature>
<dbReference type="SMART" id="SM00132">
    <property type="entry name" value="LIM"/>
    <property type="match status" value="1"/>
</dbReference>
<feature type="compositionally biased region" description="Basic and acidic residues" evidence="6">
    <location>
        <begin position="150"/>
        <end position="181"/>
    </location>
</feature>
<feature type="compositionally biased region" description="Basic and acidic residues" evidence="6">
    <location>
        <begin position="506"/>
        <end position="526"/>
    </location>
</feature>
<organism evidence="8 9">
    <name type="scientific">Irena cyanogastra</name>
    <name type="common">Philippine fairy-bluebird</name>
    <dbReference type="NCBI Taxonomy" id="175120"/>
    <lineage>
        <taxon>Eukaryota</taxon>
        <taxon>Metazoa</taxon>
        <taxon>Chordata</taxon>
        <taxon>Craniata</taxon>
        <taxon>Vertebrata</taxon>
        <taxon>Euteleostomi</taxon>
        <taxon>Archelosauria</taxon>
        <taxon>Archosauria</taxon>
        <taxon>Dinosauria</taxon>
        <taxon>Saurischia</taxon>
        <taxon>Theropoda</taxon>
        <taxon>Coelurosauria</taxon>
        <taxon>Aves</taxon>
        <taxon>Neognathae</taxon>
        <taxon>Neoaves</taxon>
        <taxon>Telluraves</taxon>
        <taxon>Australaves</taxon>
        <taxon>Passeriformes</taxon>
        <taxon>Corvoidea</taxon>
        <taxon>Irenidae</taxon>
        <taxon>Irena</taxon>
    </lineage>
</organism>
<dbReference type="SUPFAM" id="SSF47576">
    <property type="entry name" value="Calponin-homology domain, CH-domain"/>
    <property type="match status" value="1"/>
</dbReference>
<dbReference type="GO" id="GO:0032034">
    <property type="term" value="F:myosin II head/neck binding"/>
    <property type="evidence" value="ECO:0007669"/>
    <property type="project" value="TreeGrafter"/>
</dbReference>
<dbReference type="PROSITE" id="PS50023">
    <property type="entry name" value="LIM_DOMAIN_2"/>
    <property type="match status" value="1"/>
</dbReference>
<dbReference type="PANTHER" id="PTHR15551">
    <property type="entry name" value="LIM DOMAIN ONLY 7"/>
    <property type="match status" value="1"/>
</dbReference>
<feature type="domain" description="LIM zinc-binding" evidence="7">
    <location>
        <begin position="943"/>
        <end position="1008"/>
    </location>
</feature>
<dbReference type="Gene3D" id="1.10.418.10">
    <property type="entry name" value="Calponin-like domain"/>
    <property type="match status" value="1"/>
</dbReference>
<feature type="compositionally biased region" description="Low complexity" evidence="6">
    <location>
        <begin position="764"/>
        <end position="773"/>
    </location>
</feature>
<keyword evidence="3 4" id="KW-0440">LIM domain</keyword>
<dbReference type="GO" id="GO:0051496">
    <property type="term" value="P:positive regulation of stress fiber assembly"/>
    <property type="evidence" value="ECO:0007669"/>
    <property type="project" value="TreeGrafter"/>
</dbReference>
<dbReference type="PANTHER" id="PTHR15551:SF3">
    <property type="entry name" value="LIM AND CALPONIN HOMOLOGY DOMAINS-CONTAINING PROTEIN 1"/>
    <property type="match status" value="1"/>
</dbReference>
<keyword evidence="5" id="KW-0175">Coiled coil</keyword>
<dbReference type="Pfam" id="PF15949">
    <property type="entry name" value="DUF4757"/>
    <property type="match status" value="1"/>
</dbReference>
<feature type="compositionally biased region" description="Basic and acidic residues" evidence="6">
    <location>
        <begin position="610"/>
        <end position="628"/>
    </location>
</feature>
<proteinExistence type="predicted"/>
<dbReference type="InterPro" id="IPR031865">
    <property type="entry name" value="DUF4757"/>
</dbReference>
<dbReference type="Pfam" id="PF00412">
    <property type="entry name" value="LIM"/>
    <property type="match status" value="1"/>
</dbReference>
<dbReference type="Proteomes" id="UP000530962">
    <property type="component" value="Unassembled WGS sequence"/>
</dbReference>
<dbReference type="InterPro" id="IPR001781">
    <property type="entry name" value="Znf_LIM"/>
</dbReference>
<reference evidence="8 9" key="1">
    <citation type="submission" date="2019-09" db="EMBL/GenBank/DDBJ databases">
        <title>Bird 10,000 Genomes (B10K) Project - Family phase.</title>
        <authorList>
            <person name="Zhang G."/>
        </authorList>
    </citation>
    <scope>NUCLEOTIDE SEQUENCE [LARGE SCALE GENOMIC DNA]</scope>
    <source>
        <strain evidence="8">B10K-DU-001-26</strain>
        <tissue evidence="8">Muscle</tissue>
    </source>
</reference>
<feature type="compositionally biased region" description="Low complexity" evidence="6">
    <location>
        <begin position="432"/>
        <end position="446"/>
    </location>
</feature>
<dbReference type="AlphaFoldDB" id="A0A7K9QPE7"/>
<feature type="compositionally biased region" description="Low complexity" evidence="6">
    <location>
        <begin position="559"/>
        <end position="576"/>
    </location>
</feature>
<feature type="region of interest" description="Disordered" evidence="6">
    <location>
        <begin position="657"/>
        <end position="689"/>
    </location>
</feature>
<evidence type="ECO:0000313" key="9">
    <source>
        <dbReference type="Proteomes" id="UP000530962"/>
    </source>
</evidence>
<evidence type="ECO:0000313" key="8">
    <source>
        <dbReference type="EMBL" id="NXI13504.1"/>
    </source>
</evidence>
<dbReference type="GO" id="GO:0001725">
    <property type="term" value="C:stress fiber"/>
    <property type="evidence" value="ECO:0007669"/>
    <property type="project" value="TreeGrafter"/>
</dbReference>
<evidence type="ECO:0000256" key="6">
    <source>
        <dbReference type="SAM" id="MobiDB-lite"/>
    </source>
</evidence>
<feature type="compositionally biased region" description="Polar residues" evidence="6">
    <location>
        <begin position="774"/>
        <end position="785"/>
    </location>
</feature>
<evidence type="ECO:0000259" key="7">
    <source>
        <dbReference type="PROSITE" id="PS50023"/>
    </source>
</evidence>
<feature type="region of interest" description="Disordered" evidence="6">
    <location>
        <begin position="831"/>
        <end position="854"/>
    </location>
</feature>
<evidence type="ECO:0000256" key="1">
    <source>
        <dbReference type="ARBA" id="ARBA00022723"/>
    </source>
</evidence>
<feature type="non-terminal residue" evidence="8">
    <location>
        <position position="1008"/>
    </location>
</feature>
<keyword evidence="2 4" id="KW-0862">Zinc</keyword>
<accession>A0A7K9QPE7</accession>
<dbReference type="InterPro" id="IPR036872">
    <property type="entry name" value="CH_dom_sf"/>
</dbReference>
<feature type="coiled-coil region" evidence="5">
    <location>
        <begin position="295"/>
        <end position="358"/>
    </location>
</feature>
<comment type="caution">
    <text evidence="8">The sequence shown here is derived from an EMBL/GenBank/DDBJ whole genome shotgun (WGS) entry which is preliminary data.</text>
</comment>
<evidence type="ECO:0000256" key="4">
    <source>
        <dbReference type="PROSITE-ProRule" id="PRU00125"/>
    </source>
</evidence>
<feature type="region of interest" description="Disordered" evidence="6">
    <location>
        <begin position="764"/>
        <end position="796"/>
    </location>
</feature>
<keyword evidence="9" id="KW-1185">Reference proteome</keyword>
<evidence type="ECO:0000256" key="3">
    <source>
        <dbReference type="ARBA" id="ARBA00023038"/>
    </source>
</evidence>
<feature type="region of interest" description="Disordered" evidence="6">
    <location>
        <begin position="106"/>
        <end position="237"/>
    </location>
</feature>
<dbReference type="EMBL" id="VWZV01009123">
    <property type="protein sequence ID" value="NXI13504.1"/>
    <property type="molecule type" value="Genomic_DNA"/>
</dbReference>
<feature type="region of interest" description="Disordered" evidence="6">
    <location>
        <begin position="427"/>
        <end position="465"/>
    </location>
</feature>
<dbReference type="Gene3D" id="2.10.110.10">
    <property type="entry name" value="Cysteine Rich Protein"/>
    <property type="match status" value="1"/>
</dbReference>
<dbReference type="PROSITE" id="PS00478">
    <property type="entry name" value="LIM_DOMAIN_1"/>
    <property type="match status" value="1"/>
</dbReference>
<name>A0A7K9QPE7_IRECY</name>
<dbReference type="GO" id="GO:0046872">
    <property type="term" value="F:metal ion binding"/>
    <property type="evidence" value="ECO:0007669"/>
    <property type="project" value="UniProtKB-KW"/>
</dbReference>
<sequence length="1008" mass="113417">DNIILFLRGCKELGLKESQLFDPGDLQDTSNRVTIKNIDYSRKLKNVLVTIYWLGKAANSCTSYSGSTLNLKEFEGFLAQMRKETEDIESPKRSIRDSGYIDCWDSERSDSLSPPRHGRDDSFDSLDSFGSRSQQTPSPDVVLRGSSDGRGSDSETDLPHRKMPDVKKDDMLARRTSHGEPKSAVPFNQYLPNKSNQTFYVPAPLRKKKAEREEYRKSWSTVTSPLGDRPFRFGPRTAVSDDAESMSMFDMRCEEEAVAQPHSKARHEKLQNIHNQLKEDETRWQDDLARWKSRRRSASQDLIKKEAERKKMERLLAGDGMNERRKSIKTYREIVEEKERRERELHEAYKNAKTQEEAESILQQYTERFTISEAVLERLQMPKILERSHSVEPNSPLKDPNPLRYLRQQSLPAPKFTATIEATIVPTTELEPSSSTGRTSPSKSVSKAVPMLTPKPYSQPKNTQEVLKNFKVDGKVSMNGENVNGMEEKDKECTTVIFTSSPTRSLKFDGVARGDKPPAELKKDPPSVELSLQRPATQSVHKEPTASPVELDGADSLQAEPSPSSAAPASPECPSPGLEQKQFKSTAACSSPVVKRLEFLPSPVPSEETASSKKDVKKAEIEQQKEAELPPTQEVIKAKALEEKGSVVLPFLKKLPETSQVTLHNSGPPADSDTGDKSNPGFPSHKRFSFWSWDPEEERKRQERWQHEQERLLQEKYQKEQYKLKEEWEKAQREVEEEERRYYEEERKIIEDTVVPFIVSSNSAELLSSSSSATEGNKTVNSADSNGCPGEGKQKEVAKQKKLLWEQDSISSLKSKESELWQERRSGNKVLSGYPETGILKGGSEQEHHMPVMERSSPARLNLPLTQDENVSWNQQLLTKRSPQCPEDVRQRQFLGQTVGQQPSSAGEAKRAGYHENFRSGPSSPCSPAALSQSPNRSVSGKKLCSTCGLPLGKGAAMIIETLGLYFHIQCFRCGVCKGQLGDAASGTDVRIRNGLLNCNDCYLRSRS</sequence>
<feature type="compositionally biased region" description="Polar residues" evidence="6">
    <location>
        <begin position="896"/>
        <end position="905"/>
    </location>
</feature>
<feature type="compositionally biased region" description="Polar residues" evidence="6">
    <location>
        <begin position="920"/>
        <end position="939"/>
    </location>
</feature>
<dbReference type="FunFam" id="2.10.110.10:FF:000041">
    <property type="entry name" value="LIM and calponin homology domains 1"/>
    <property type="match status" value="1"/>
</dbReference>
<feature type="region of interest" description="Disordered" evidence="6">
    <location>
        <begin position="896"/>
        <end position="942"/>
    </location>
</feature>
<evidence type="ECO:0000256" key="5">
    <source>
        <dbReference type="SAM" id="Coils"/>
    </source>
</evidence>
<gene>
    <name evidence="8" type="primary">Limch1</name>
    <name evidence="8" type="ORF">IRECYA_R05573</name>
</gene>
<feature type="compositionally biased region" description="Basic and acidic residues" evidence="6">
    <location>
        <begin position="908"/>
        <end position="918"/>
    </location>
</feature>
<keyword evidence="1 4" id="KW-0479">Metal-binding</keyword>
<feature type="coiled-coil region" evidence="5">
    <location>
        <begin position="721"/>
        <end position="748"/>
    </location>
</feature>
<dbReference type="GO" id="GO:0051893">
    <property type="term" value="P:regulation of focal adhesion assembly"/>
    <property type="evidence" value="ECO:0007669"/>
    <property type="project" value="TreeGrafter"/>
</dbReference>
<feature type="non-terminal residue" evidence="8">
    <location>
        <position position="1"/>
    </location>
</feature>
<protein>
    <submittedName>
        <fullName evidence="8">LIMC1 protein</fullName>
    </submittedName>
</protein>